<proteinExistence type="predicted"/>
<feature type="compositionally biased region" description="Basic and acidic residues" evidence="1">
    <location>
        <begin position="386"/>
        <end position="401"/>
    </location>
</feature>
<evidence type="ECO:0000313" key="3">
    <source>
        <dbReference type="EMBL" id="CAK8694219.1"/>
    </source>
</evidence>
<dbReference type="EMBL" id="CAWYQH010000141">
    <property type="protein sequence ID" value="CAK8694219.1"/>
    <property type="molecule type" value="Genomic_DNA"/>
</dbReference>
<feature type="region of interest" description="Disordered" evidence="1">
    <location>
        <begin position="522"/>
        <end position="562"/>
    </location>
</feature>
<keyword evidence="4" id="KW-1185">Reference proteome</keyword>
<feature type="domain" description="Aftiphilin clathrin-binding box" evidence="2">
    <location>
        <begin position="631"/>
        <end position="698"/>
    </location>
</feature>
<feature type="region of interest" description="Disordered" evidence="1">
    <location>
        <begin position="436"/>
        <end position="457"/>
    </location>
</feature>
<feature type="compositionally biased region" description="Basic and acidic residues" evidence="1">
    <location>
        <begin position="474"/>
        <end position="484"/>
    </location>
</feature>
<name>A0ABP0GTQ7_CLALP</name>
<feature type="compositionally biased region" description="Polar residues" evidence="1">
    <location>
        <begin position="485"/>
        <end position="505"/>
    </location>
</feature>
<accession>A0ABP0GTQ7</accession>
<feature type="compositionally biased region" description="Basic and acidic residues" evidence="1">
    <location>
        <begin position="408"/>
        <end position="418"/>
    </location>
</feature>
<protein>
    <recommendedName>
        <fullName evidence="2">Aftiphilin clathrin-binding box domain-containing protein</fullName>
    </recommendedName>
</protein>
<dbReference type="PANTHER" id="PTHR16156:SF10">
    <property type="entry name" value="AFTIPHILIN-RELATED"/>
    <property type="match status" value="1"/>
</dbReference>
<dbReference type="PANTHER" id="PTHR16156">
    <property type="entry name" value="AFTIPHILIN A-RELATED"/>
    <property type="match status" value="1"/>
</dbReference>
<sequence>MTDSFIPIVSHTPPPIDDEVDDDDFGGFTAASRSWGLDEDSHSSFQSAPPPFSDDSIESPIKNTSLQYLHEKGSKDNHFIPVQNAASSDATHSSNGEVITVDDKTCNSTENNLNKSEANDDWTWHSTNQTHDFPSSDVMKPQENGWSHFSEAASSSAGQGFARSPSPPEVEEEHYKSNPTDHNDESKEKQTACQKNEDGNVANQEEISPPEDILQDQSISDNKITGDVKTSFVPTESEIIKENDAKEEVQFEPDIIETETSAFADFQAFGVTDTFKVNIPTDRACDNLEGISDENIHTGSGHLPINLSESLHHETVEANLESNEQPDNTTSMFPADEFEAFASAENFASIAQNQPHLHESGGRSSTAVKQSQYFQSNDTESITNDLKTDHIENVTRQKNDDGLGNSHNRQENDDAMEKEQDEDDDFADFATLEREHELTTNKDDDDFGAWSDSKGDPLSEAAFETKFEAQWGDDQSKETPDSEGHPTTTTENNPRLPQNAPSNISDDFADFHCAQTSTAGDKFASIGDEDSDADFGDGFTGFESASNVPFSQPPQSIPEVPKPYFHSIASRIRCLSSWFPRLDEEQDTEEDEISQVHLHVEENVLPLFQVNSSPAHIPLGGKSRRIKRPTELWDILEDIDNALALQHQWNSSRHNQGLMTSLGIKTQNVLFSGTSAPFYVPTYAASLGLLEPNKELTKPISAAEKITATSPTEKTIPGGDTDAAWTTESDCSIDACSVGSSNNTLAPTSVLDTSSFNLDILETASSYSTPTHSAQDKLDPELLELAMNDVPPAAANTTKLADPLSKILASLGVSKKKEPEEDEEELSEEAAKIVANLPDLSYMRSSVLMFPVGQTLMN</sequence>
<evidence type="ECO:0000313" key="4">
    <source>
        <dbReference type="Proteomes" id="UP001642483"/>
    </source>
</evidence>
<feature type="compositionally biased region" description="Polar residues" evidence="1">
    <location>
        <begin position="106"/>
        <end position="116"/>
    </location>
</feature>
<feature type="region of interest" description="Disordered" evidence="1">
    <location>
        <begin position="1"/>
        <end position="230"/>
    </location>
</feature>
<dbReference type="Proteomes" id="UP001642483">
    <property type="component" value="Unassembled WGS sequence"/>
</dbReference>
<feature type="compositionally biased region" description="Basic and acidic residues" evidence="1">
    <location>
        <begin position="173"/>
        <end position="198"/>
    </location>
</feature>
<feature type="compositionally biased region" description="Basic and acidic residues" evidence="1">
    <location>
        <begin position="69"/>
        <end position="78"/>
    </location>
</feature>
<dbReference type="Pfam" id="PF15045">
    <property type="entry name" value="Clathrin_bdg"/>
    <property type="match status" value="1"/>
</dbReference>
<evidence type="ECO:0000256" key="1">
    <source>
        <dbReference type="SAM" id="MobiDB-lite"/>
    </source>
</evidence>
<dbReference type="InterPro" id="IPR046359">
    <property type="entry name" value="Aftin-like"/>
</dbReference>
<reference evidence="3 4" key="1">
    <citation type="submission" date="2024-02" db="EMBL/GenBank/DDBJ databases">
        <authorList>
            <person name="Daric V."/>
            <person name="Darras S."/>
        </authorList>
    </citation>
    <scope>NUCLEOTIDE SEQUENCE [LARGE SCALE GENOMIC DNA]</scope>
</reference>
<organism evidence="3 4">
    <name type="scientific">Clavelina lepadiformis</name>
    <name type="common">Light-bulb sea squirt</name>
    <name type="synonym">Ascidia lepadiformis</name>
    <dbReference type="NCBI Taxonomy" id="159417"/>
    <lineage>
        <taxon>Eukaryota</taxon>
        <taxon>Metazoa</taxon>
        <taxon>Chordata</taxon>
        <taxon>Tunicata</taxon>
        <taxon>Ascidiacea</taxon>
        <taxon>Aplousobranchia</taxon>
        <taxon>Clavelinidae</taxon>
        <taxon>Clavelina</taxon>
    </lineage>
</organism>
<feature type="compositionally biased region" description="Polar residues" evidence="1">
    <location>
        <begin position="362"/>
        <end position="385"/>
    </location>
</feature>
<feature type="compositionally biased region" description="Acidic residues" evidence="1">
    <location>
        <begin position="16"/>
        <end position="25"/>
    </location>
</feature>
<feature type="compositionally biased region" description="Polar residues" evidence="1">
    <location>
        <begin position="124"/>
        <end position="133"/>
    </location>
</feature>
<dbReference type="InterPro" id="IPR029205">
    <property type="entry name" value="Clathrin-bd"/>
</dbReference>
<gene>
    <name evidence="3" type="ORF">CVLEPA_LOCUS27608</name>
</gene>
<feature type="compositionally biased region" description="Polar residues" evidence="1">
    <location>
        <begin position="84"/>
        <end position="97"/>
    </location>
</feature>
<feature type="region of interest" description="Disordered" evidence="1">
    <location>
        <begin position="469"/>
        <end position="507"/>
    </location>
</feature>
<comment type="caution">
    <text evidence="3">The sequence shown here is derived from an EMBL/GenBank/DDBJ whole genome shotgun (WGS) entry which is preliminary data.</text>
</comment>
<feature type="compositionally biased region" description="Polar residues" evidence="1">
    <location>
        <begin position="144"/>
        <end position="158"/>
    </location>
</feature>
<evidence type="ECO:0000259" key="2">
    <source>
        <dbReference type="Pfam" id="PF15045"/>
    </source>
</evidence>
<feature type="region of interest" description="Disordered" evidence="1">
    <location>
        <begin position="355"/>
        <end position="422"/>
    </location>
</feature>